<dbReference type="InterPro" id="IPR035396">
    <property type="entry name" value="Bac_rhamnosid6H"/>
</dbReference>
<dbReference type="InterPro" id="IPR016007">
    <property type="entry name" value="Alpha_rhamnosid"/>
</dbReference>
<dbReference type="EC" id="3.2.1.40" evidence="2"/>
<dbReference type="SUPFAM" id="SSF48208">
    <property type="entry name" value="Six-hairpin glycosidases"/>
    <property type="match status" value="1"/>
</dbReference>
<dbReference type="Gene3D" id="2.60.120.260">
    <property type="entry name" value="Galactose-binding domain-like"/>
    <property type="match status" value="2"/>
</dbReference>
<dbReference type="RefSeq" id="WP_089708062.1">
    <property type="nucleotide sequence ID" value="NZ_FMAR01000001.1"/>
</dbReference>
<dbReference type="Pfam" id="PF25788">
    <property type="entry name" value="Ig_Rha78A_N"/>
    <property type="match status" value="1"/>
</dbReference>
<dbReference type="EMBL" id="FMAR01000001">
    <property type="protein sequence ID" value="SCB75733.1"/>
    <property type="molecule type" value="Genomic_DNA"/>
</dbReference>
<organism evidence="8 9">
    <name type="scientific">Chitinophaga costaii</name>
    <dbReference type="NCBI Taxonomy" id="1335309"/>
    <lineage>
        <taxon>Bacteria</taxon>
        <taxon>Pseudomonadati</taxon>
        <taxon>Bacteroidota</taxon>
        <taxon>Chitinophagia</taxon>
        <taxon>Chitinophagales</taxon>
        <taxon>Chitinophagaceae</taxon>
        <taxon>Chitinophaga</taxon>
    </lineage>
</organism>
<feature type="domain" description="Alpha-L-rhamnosidase six-hairpin glycosidase" evidence="6">
    <location>
        <begin position="457"/>
        <end position="801"/>
    </location>
</feature>
<feature type="domain" description="Alpha-L-rhamnosidase C-terminal" evidence="7">
    <location>
        <begin position="810"/>
        <end position="881"/>
    </location>
</feature>
<dbReference type="InterPro" id="IPR013737">
    <property type="entry name" value="Bac_rhamnosid_N"/>
</dbReference>
<dbReference type="InterPro" id="IPR008928">
    <property type="entry name" value="6-hairpin_glycosidase_sf"/>
</dbReference>
<proteinExistence type="predicted"/>
<dbReference type="Pfam" id="PF17390">
    <property type="entry name" value="Bac_rhamnosid_C"/>
    <property type="match status" value="1"/>
</dbReference>
<sequence>MKNSIALVIACTLLLSFTHRSTPSIMRLRCEYADQPQGIDITTPRLSWELQSSARGVRQTAYQIMVASSLQALNREHPDLWDSKQVNTAQSLNIPYAGKPLTTGMHCFWKVKVWTQDGKSSGWSSPASWTMGLLQPSDWKAMWIGLDSTFAWERPKDTATRLSARYLRKDFAVNKKVKQATAYISGLGLYELYINGQKTGHQVMAPGPTEYNKRVFYNTFDITPQLQSGQNTIGVILGNGRFFTMRSDNITNYGFPKLLCQLNITYEDGSTTQVVSDESWKVTAAGPIVANNEYDGETYDATKELTGWNQPGYDASAWLPAQGVQKPCDKVVAQLNNNITIMDTVKAVRRIALKPGVFIFDMGQNMVGWIHLRVKGNRGNQVQLRFAERLQKDSTLYTDNLRSAKVTDTYTLKGGGTEIWEPRFSYHGFRYVEVSGYPGTPTLDDLEGRVIYDEMNNTGYLETGNATLNQVYKNAWWGIRGNYRGMPTDCPQRDERMGWTGDRVTGSRGESFLFDNHLLYAKWLQDLEDTQTPEGSLPDVAPSYWKIYSDNMTWPGAFIIIANMLYEQYGDDAPIRQHYPAMKKWMTYMQQHYMKDYILTKDTYGDWCVPPESPEMILSKDPARITPGEFLGTSFYYHLLQHMQRFARLSGQDADVAAYAALAAKVKDAFHHKFYHAAQGFYANNTPTANIFSLAYGLAPDSVQARVFNNVATKTMTDYKGHISTGLVGAEWLMRTLTQYGRGDIAYQLATNTTYPSWGYMAQNGATTIWELWNGDTANPGMNSGNHVMLLGDLLIWCYQDLGAIAPDTSAAGYKKIILKPLLVKDLTHVTARYHSSYGWVKSAWEIKDQHLHWNITVPANTTATVYVPTTYGTQVTENNKAIATGNANVQFLRQENGFAVYAVNSGDYSFATQ</sequence>
<feature type="domain" description="Bacterial alpha-L-rhamnosidase N-terminal" evidence="5">
    <location>
        <begin position="175"/>
        <end position="342"/>
    </location>
</feature>
<keyword evidence="9" id="KW-1185">Reference proteome</keyword>
<dbReference type="InterPro" id="IPR013783">
    <property type="entry name" value="Ig-like_fold"/>
</dbReference>
<evidence type="ECO:0000259" key="7">
    <source>
        <dbReference type="Pfam" id="PF17390"/>
    </source>
</evidence>
<feature type="domain" description="Alpha-L-rhamnosidase concanavalin-like" evidence="4">
    <location>
        <begin position="353"/>
        <end position="452"/>
    </location>
</feature>
<evidence type="ECO:0000259" key="6">
    <source>
        <dbReference type="Pfam" id="PF17389"/>
    </source>
</evidence>
<dbReference type="AlphaFoldDB" id="A0A1C3Z0C6"/>
<dbReference type="STRING" id="1335309.GA0116948_101183"/>
<dbReference type="Pfam" id="PF17389">
    <property type="entry name" value="Bac_rhamnosid6H"/>
    <property type="match status" value="1"/>
</dbReference>
<evidence type="ECO:0000313" key="9">
    <source>
        <dbReference type="Proteomes" id="UP000242818"/>
    </source>
</evidence>
<evidence type="ECO:0000256" key="2">
    <source>
        <dbReference type="ARBA" id="ARBA00012652"/>
    </source>
</evidence>
<dbReference type="GO" id="GO:0030596">
    <property type="term" value="F:alpha-L-rhamnosidase activity"/>
    <property type="evidence" value="ECO:0007669"/>
    <property type="project" value="UniProtKB-EC"/>
</dbReference>
<evidence type="ECO:0000259" key="4">
    <source>
        <dbReference type="Pfam" id="PF05592"/>
    </source>
</evidence>
<keyword evidence="3" id="KW-0378">Hydrolase</keyword>
<evidence type="ECO:0000256" key="1">
    <source>
        <dbReference type="ARBA" id="ARBA00001445"/>
    </source>
</evidence>
<protein>
    <recommendedName>
        <fullName evidence="2">alpha-L-rhamnosidase</fullName>
        <ecNumber evidence="2">3.2.1.40</ecNumber>
    </recommendedName>
</protein>
<dbReference type="InterPro" id="IPR012341">
    <property type="entry name" value="6hp_glycosidase-like_sf"/>
</dbReference>
<evidence type="ECO:0000313" key="8">
    <source>
        <dbReference type="EMBL" id="SCB75733.1"/>
    </source>
</evidence>
<dbReference type="Gene3D" id="1.50.10.10">
    <property type="match status" value="1"/>
</dbReference>
<dbReference type="OrthoDB" id="9766741at2"/>
<dbReference type="Gene3D" id="2.60.420.10">
    <property type="entry name" value="Maltose phosphorylase, domain 3"/>
    <property type="match status" value="1"/>
</dbReference>
<dbReference type="PIRSF" id="PIRSF010631">
    <property type="entry name" value="A-rhamnsds"/>
    <property type="match status" value="1"/>
</dbReference>
<comment type="catalytic activity">
    <reaction evidence="1">
        <text>Hydrolysis of terminal non-reducing alpha-L-rhamnose residues in alpha-L-rhamnosides.</text>
        <dbReference type="EC" id="3.2.1.40"/>
    </reaction>
</comment>
<accession>A0A1C3Z0C6</accession>
<dbReference type="PANTHER" id="PTHR33307">
    <property type="entry name" value="ALPHA-RHAMNOSIDASE (EUROFUNG)"/>
    <property type="match status" value="1"/>
</dbReference>
<dbReference type="Proteomes" id="UP000242818">
    <property type="component" value="Unassembled WGS sequence"/>
</dbReference>
<dbReference type="PANTHER" id="PTHR33307:SF6">
    <property type="entry name" value="ALPHA-RHAMNOSIDASE (EUROFUNG)-RELATED"/>
    <property type="match status" value="1"/>
</dbReference>
<evidence type="ECO:0000256" key="3">
    <source>
        <dbReference type="ARBA" id="ARBA00022801"/>
    </source>
</evidence>
<dbReference type="GO" id="GO:0005975">
    <property type="term" value="P:carbohydrate metabolic process"/>
    <property type="evidence" value="ECO:0007669"/>
    <property type="project" value="InterPro"/>
</dbReference>
<dbReference type="Pfam" id="PF05592">
    <property type="entry name" value="Bac_rhamnosid"/>
    <property type="match status" value="1"/>
</dbReference>
<name>A0A1C3Z0C6_9BACT</name>
<reference evidence="8 9" key="1">
    <citation type="submission" date="2016-08" db="EMBL/GenBank/DDBJ databases">
        <authorList>
            <person name="Seilhamer J.J."/>
        </authorList>
    </citation>
    <scope>NUCLEOTIDE SEQUENCE [LARGE SCALE GENOMIC DNA]</scope>
    <source>
        <strain evidence="8 9">A37T2</strain>
    </source>
</reference>
<dbReference type="InterPro" id="IPR035398">
    <property type="entry name" value="Bac_rhamnosid_C"/>
</dbReference>
<dbReference type="Gene3D" id="2.60.40.10">
    <property type="entry name" value="Immunoglobulins"/>
    <property type="match status" value="1"/>
</dbReference>
<evidence type="ECO:0000259" key="5">
    <source>
        <dbReference type="Pfam" id="PF08531"/>
    </source>
</evidence>
<dbReference type="Pfam" id="PF08531">
    <property type="entry name" value="Bac_rhamnosid_N"/>
    <property type="match status" value="1"/>
</dbReference>
<gene>
    <name evidence="8" type="ORF">GA0116948_101183</name>
</gene>
<dbReference type="InterPro" id="IPR008902">
    <property type="entry name" value="Rhamnosid_concanavalin"/>
</dbReference>